<accession>A0ABS0EXQ2</accession>
<comment type="caution">
    <text evidence="1">The sequence shown here is derived from an EMBL/GenBank/DDBJ whole genome shotgun (WGS) entry which is preliminary data.</text>
</comment>
<sequence>MSILPSTADDTSTMFKQIIAERLGDIEWPGYVNMRHEIVEHQAERTEKILKRKRMEALRYLGNKIQNEGYAYNKTEPSIFTPEFVHALGEENSLQRNKRNPWLGKKQKMSRDSSEKTWHAHANILAFGPQITVGSDQIISTLP</sequence>
<evidence type="ECO:0000313" key="1">
    <source>
        <dbReference type="EMBL" id="MBF8179622.1"/>
    </source>
</evidence>
<proteinExistence type="predicted"/>
<dbReference type="RefSeq" id="WP_175625331.1">
    <property type="nucleotide sequence ID" value="NZ_JADOEL010000022.1"/>
</dbReference>
<evidence type="ECO:0000313" key="2">
    <source>
        <dbReference type="Proteomes" id="UP000657372"/>
    </source>
</evidence>
<keyword evidence="2" id="KW-1185">Reference proteome</keyword>
<dbReference type="EMBL" id="JADOEL010000022">
    <property type="protein sequence ID" value="MBF8179622.1"/>
    <property type="molecule type" value="Genomic_DNA"/>
</dbReference>
<reference evidence="1 2" key="1">
    <citation type="submission" date="2020-11" db="EMBL/GenBank/DDBJ databases">
        <title>WGS of Herminiimonas contaminans strain Marseille-Q4544 isolated from planarians Schmidtea mediterranea.</title>
        <authorList>
            <person name="Kangale L."/>
        </authorList>
    </citation>
    <scope>NUCLEOTIDE SEQUENCE [LARGE SCALE GENOMIC DNA]</scope>
    <source>
        <strain evidence="1 2">Marseille-Q4544</strain>
    </source>
</reference>
<protein>
    <submittedName>
        <fullName evidence="1">Uncharacterized protein</fullName>
    </submittedName>
</protein>
<dbReference type="Proteomes" id="UP000657372">
    <property type="component" value="Unassembled WGS sequence"/>
</dbReference>
<name>A0ABS0EXQ2_9BURK</name>
<organism evidence="1 2">
    <name type="scientific">Herminiimonas contaminans</name>
    <dbReference type="NCBI Taxonomy" id="1111140"/>
    <lineage>
        <taxon>Bacteria</taxon>
        <taxon>Pseudomonadati</taxon>
        <taxon>Pseudomonadota</taxon>
        <taxon>Betaproteobacteria</taxon>
        <taxon>Burkholderiales</taxon>
        <taxon>Oxalobacteraceae</taxon>
        <taxon>Herminiimonas</taxon>
    </lineage>
</organism>
<gene>
    <name evidence="1" type="ORF">IXC47_18210</name>
</gene>